<dbReference type="EMBL" id="GL996524">
    <property type="protein sequence ID" value="EGV62992.1"/>
    <property type="molecule type" value="Genomic_DNA"/>
</dbReference>
<gene>
    <name evidence="2" type="ORF">CANTEDRAFT_93773</name>
</gene>
<dbReference type="InterPro" id="IPR036291">
    <property type="entry name" value="NAD(P)-bd_dom_sf"/>
</dbReference>
<dbReference type="PROSITE" id="PS00061">
    <property type="entry name" value="ADH_SHORT"/>
    <property type="match status" value="1"/>
</dbReference>
<sequence length="250" mass="26587">MTSTTYLIVGATRGIGFAFAKSLSANKANLVIGTARSEESAKKLQALGSNVKTFLIDMQDTWAKFEDSFKALESLAPNGIDVFIHNAGIAGPPSLAPSYAYDVDTYKEILEINVGGPAKSYKAAYQYIFKGEGIKKIVLVSSSVGQMGHHIGGNAYSASKAALNHFGIQVSQENAGSEVELIKDSVTILLCPGLVDTDFTAPIKHLLPPEAFSSPEKAVSRCLSVIEKITPTDTGKFFTGEGETQPFSTV</sequence>
<dbReference type="PRINTS" id="PR00081">
    <property type="entry name" value="GDHRDH"/>
</dbReference>
<dbReference type="AlphaFoldDB" id="G3B6Q8"/>
<reference evidence="2 3" key="1">
    <citation type="journal article" date="2011" name="Proc. Natl. Acad. Sci. U.S.A.">
        <title>Comparative genomics of xylose-fermenting fungi for enhanced biofuel production.</title>
        <authorList>
            <person name="Wohlbach D.J."/>
            <person name="Kuo A."/>
            <person name="Sato T.K."/>
            <person name="Potts K.M."/>
            <person name="Salamov A.A."/>
            <person name="LaButti K.M."/>
            <person name="Sun H."/>
            <person name="Clum A."/>
            <person name="Pangilinan J.L."/>
            <person name="Lindquist E.A."/>
            <person name="Lucas S."/>
            <person name="Lapidus A."/>
            <person name="Jin M."/>
            <person name="Gunawan C."/>
            <person name="Balan V."/>
            <person name="Dale B.E."/>
            <person name="Jeffries T.W."/>
            <person name="Zinkel R."/>
            <person name="Barry K.W."/>
            <person name="Grigoriev I.V."/>
            <person name="Gasch A.P."/>
        </authorList>
    </citation>
    <scope>NUCLEOTIDE SEQUENCE [LARGE SCALE GENOMIC DNA]</scope>
    <source>
        <strain evidence="3">ATCC 10573 / BCRC 21748 / CBS 615 / JCM 9827 / NBRC 10315 / NRRL Y-1498 / VKM Y-70</strain>
    </source>
</reference>
<dbReference type="Pfam" id="PF00106">
    <property type="entry name" value="adh_short"/>
    <property type="match status" value="1"/>
</dbReference>
<dbReference type="PANTHER" id="PTHR45458">
    <property type="entry name" value="SHORT-CHAIN DEHYDROGENASE/REDUCTASE SDR"/>
    <property type="match status" value="1"/>
</dbReference>
<dbReference type="InterPro" id="IPR020904">
    <property type="entry name" value="Sc_DH/Rdtase_CS"/>
</dbReference>
<keyword evidence="3" id="KW-1185">Reference proteome</keyword>
<dbReference type="InterPro" id="IPR052184">
    <property type="entry name" value="SDR_enzymes"/>
</dbReference>
<dbReference type="InterPro" id="IPR002347">
    <property type="entry name" value="SDR_fam"/>
</dbReference>
<name>G3B6Q8_CANTC</name>
<accession>G3B6Q8</accession>
<evidence type="ECO:0000256" key="1">
    <source>
        <dbReference type="ARBA" id="ARBA00022857"/>
    </source>
</evidence>
<dbReference type="GO" id="GO:0016616">
    <property type="term" value="F:oxidoreductase activity, acting on the CH-OH group of donors, NAD or NADP as acceptor"/>
    <property type="evidence" value="ECO:0007669"/>
    <property type="project" value="TreeGrafter"/>
</dbReference>
<protein>
    <submittedName>
        <fullName evidence="2">NAD(P)-binding protein</fullName>
    </submittedName>
</protein>
<dbReference type="OrthoDB" id="153074at2759"/>
<dbReference type="Proteomes" id="UP000000707">
    <property type="component" value="Unassembled WGS sequence"/>
</dbReference>
<organism evidence="3">
    <name type="scientific">Candida tenuis (strain ATCC 10573 / BCRC 21748 / CBS 615 / JCM 9827 / NBRC 10315 / NRRL Y-1498 / VKM Y-70)</name>
    <name type="common">Yeast</name>
    <name type="synonym">Yamadazyma tenuis</name>
    <dbReference type="NCBI Taxonomy" id="590646"/>
    <lineage>
        <taxon>Eukaryota</taxon>
        <taxon>Fungi</taxon>
        <taxon>Dikarya</taxon>
        <taxon>Ascomycota</taxon>
        <taxon>Saccharomycotina</taxon>
        <taxon>Pichiomycetes</taxon>
        <taxon>Debaryomycetaceae</taxon>
        <taxon>Yamadazyma</taxon>
    </lineage>
</organism>
<dbReference type="PANTHER" id="PTHR45458:SF1">
    <property type="entry name" value="SHORT CHAIN DEHYDROGENASE"/>
    <property type="match status" value="1"/>
</dbReference>
<keyword evidence="1" id="KW-0521">NADP</keyword>
<dbReference type="SUPFAM" id="SSF51735">
    <property type="entry name" value="NAD(P)-binding Rossmann-fold domains"/>
    <property type="match status" value="1"/>
</dbReference>
<evidence type="ECO:0000313" key="2">
    <source>
        <dbReference type="EMBL" id="EGV62992.1"/>
    </source>
</evidence>
<evidence type="ECO:0000313" key="3">
    <source>
        <dbReference type="Proteomes" id="UP000000707"/>
    </source>
</evidence>
<dbReference type="HOGENOM" id="CLU_010194_9_1_1"/>
<dbReference type="eggNOG" id="KOG1611">
    <property type="taxonomic scope" value="Eukaryota"/>
</dbReference>
<proteinExistence type="predicted"/>
<dbReference type="Gene3D" id="3.40.50.720">
    <property type="entry name" value="NAD(P)-binding Rossmann-like Domain"/>
    <property type="match status" value="1"/>
</dbReference>